<reference evidence="4 5" key="1">
    <citation type="submission" date="2017-06" db="EMBL/GenBank/DDBJ databases">
        <title>Ant-infecting Ophiocordyceps genomes reveal a high diversity of potential behavioral manipulation genes and a possible major role for enterotoxins.</title>
        <authorList>
            <person name="De Bekker C."/>
            <person name="Evans H.C."/>
            <person name="Brachmann A."/>
            <person name="Hughes D.P."/>
        </authorList>
    </citation>
    <scope>NUCLEOTIDE SEQUENCE [LARGE SCALE GENOMIC DNA]</scope>
    <source>
        <strain evidence="4 5">Map16</strain>
    </source>
</reference>
<feature type="transmembrane region" description="Helical" evidence="1">
    <location>
        <begin position="263"/>
        <end position="282"/>
    </location>
</feature>
<feature type="transmembrane region" description="Helical" evidence="1">
    <location>
        <begin position="302"/>
        <end position="324"/>
    </location>
</feature>
<dbReference type="Proteomes" id="UP000226431">
    <property type="component" value="Unassembled WGS sequence"/>
</dbReference>
<dbReference type="CDD" id="cd08760">
    <property type="entry name" value="Cyt_b561_FRRS1_like"/>
    <property type="match status" value="1"/>
</dbReference>
<dbReference type="Pfam" id="PF16010">
    <property type="entry name" value="CDH-cyt"/>
    <property type="match status" value="1"/>
</dbReference>
<feature type="signal peptide" evidence="2">
    <location>
        <begin position="1"/>
        <end position="23"/>
    </location>
</feature>
<evidence type="ECO:0000313" key="4">
    <source>
        <dbReference type="EMBL" id="PHH72740.1"/>
    </source>
</evidence>
<feature type="transmembrane region" description="Helical" evidence="1">
    <location>
        <begin position="330"/>
        <end position="352"/>
    </location>
</feature>
<accession>A0A2C5YZ12</accession>
<evidence type="ECO:0000256" key="1">
    <source>
        <dbReference type="SAM" id="Phobius"/>
    </source>
</evidence>
<gene>
    <name evidence="4" type="ORF">CDD80_4283</name>
</gene>
<keyword evidence="1" id="KW-1133">Transmembrane helix</keyword>
<dbReference type="PANTHER" id="PTHR47797:SF4">
    <property type="entry name" value="DOMON DOMAIN-CONTAINING PROTEIN"/>
    <property type="match status" value="1"/>
</dbReference>
<protein>
    <recommendedName>
        <fullName evidence="3">DOMON domain-containing protein</fullName>
    </recommendedName>
</protein>
<proteinExistence type="predicted"/>
<comment type="caution">
    <text evidence="4">The sequence shown here is derived from an EMBL/GenBank/DDBJ whole genome shotgun (WGS) entry which is preliminary data.</text>
</comment>
<sequence>MRLITKAVASIAFGATIVSSATAPFCPERDVCFRWATSNKDVWFQLRAPTKYRWVALGIGSQMSGADMFVVYASGSDNVTLSTRSATGHTPPQPAERSDVVLEEGSGISDGFMTANVRCSGCDSLNLDGSNDWIAAWQQGAAINSRSTSAPIAKHDGYNSFSVDMRQAQGANNRAPFSGSGGSSSGVGVGRGQGPRLGFAHGVLMSVLFIFGYPVGSMLMPLVGNWIVHAVWQMVTFLAMWAGFGMGYYVAQRRGILFAGPHTTLGTCVCALMCLQPILGYVHHLYFLKYRARGPISYAHIWYGRSLMILGLVNGGLGLALSGLPRTFVIVYIVLAIVFSLLYVGVSVFTTIRKMRGPGRKLRAGSL</sequence>
<dbReference type="STRING" id="2004952.A0A2C5YZ12"/>
<dbReference type="AlphaFoldDB" id="A0A2C5YZ12"/>
<name>A0A2C5YZ12_9HYPO</name>
<feature type="transmembrane region" description="Helical" evidence="1">
    <location>
        <begin position="199"/>
        <end position="223"/>
    </location>
</feature>
<keyword evidence="1" id="KW-0812">Transmembrane</keyword>
<evidence type="ECO:0000256" key="2">
    <source>
        <dbReference type="SAM" id="SignalP"/>
    </source>
</evidence>
<dbReference type="PROSITE" id="PS50836">
    <property type="entry name" value="DOMON"/>
    <property type="match status" value="1"/>
</dbReference>
<dbReference type="CDD" id="cd09630">
    <property type="entry name" value="CDH_like_cytochrome"/>
    <property type="match status" value="1"/>
</dbReference>
<dbReference type="InterPro" id="IPR005018">
    <property type="entry name" value="DOMON_domain"/>
</dbReference>
<dbReference type="InterPro" id="IPR015920">
    <property type="entry name" value="Cellobiose_DH-like_cyt"/>
</dbReference>
<dbReference type="PANTHER" id="PTHR47797">
    <property type="entry name" value="DEHYDROGENASE, PUTATIVE (AFU_ORTHOLOGUE AFUA_8G05805)-RELATED"/>
    <property type="match status" value="1"/>
</dbReference>
<feature type="domain" description="DOMON" evidence="3">
    <location>
        <begin position="29"/>
        <end position="140"/>
    </location>
</feature>
<evidence type="ECO:0000313" key="5">
    <source>
        <dbReference type="Proteomes" id="UP000226431"/>
    </source>
</evidence>
<feature type="transmembrane region" description="Helical" evidence="1">
    <location>
        <begin position="230"/>
        <end position="251"/>
    </location>
</feature>
<keyword evidence="5" id="KW-1185">Reference proteome</keyword>
<dbReference type="SUPFAM" id="SSF49344">
    <property type="entry name" value="CBD9-like"/>
    <property type="match status" value="1"/>
</dbReference>
<dbReference type="SMART" id="SM00664">
    <property type="entry name" value="DoH"/>
    <property type="match status" value="1"/>
</dbReference>
<dbReference type="EMBL" id="NJES01000396">
    <property type="protein sequence ID" value="PHH72740.1"/>
    <property type="molecule type" value="Genomic_DNA"/>
</dbReference>
<dbReference type="Gene3D" id="2.60.40.1210">
    <property type="entry name" value="Cellobiose dehydrogenase, cytochrome domain"/>
    <property type="match status" value="1"/>
</dbReference>
<keyword evidence="2" id="KW-0732">Signal</keyword>
<organism evidence="4 5">
    <name type="scientific">Ophiocordyceps camponoti-rufipedis</name>
    <dbReference type="NCBI Taxonomy" id="2004952"/>
    <lineage>
        <taxon>Eukaryota</taxon>
        <taxon>Fungi</taxon>
        <taxon>Dikarya</taxon>
        <taxon>Ascomycota</taxon>
        <taxon>Pezizomycotina</taxon>
        <taxon>Sordariomycetes</taxon>
        <taxon>Hypocreomycetidae</taxon>
        <taxon>Hypocreales</taxon>
        <taxon>Ophiocordycipitaceae</taxon>
        <taxon>Ophiocordyceps</taxon>
    </lineage>
</organism>
<keyword evidence="1" id="KW-0472">Membrane</keyword>
<dbReference type="OrthoDB" id="19261at2759"/>
<feature type="chain" id="PRO_5012632223" description="DOMON domain-containing protein" evidence="2">
    <location>
        <begin position="24"/>
        <end position="367"/>
    </location>
</feature>
<evidence type="ECO:0000259" key="3">
    <source>
        <dbReference type="PROSITE" id="PS50836"/>
    </source>
</evidence>